<comment type="similarity">
    <text evidence="2 15">Belongs to the precorrin methyltransferase family.</text>
</comment>
<dbReference type="Pfam" id="PF00590">
    <property type="entry name" value="TP_methylase"/>
    <property type="match status" value="1"/>
</dbReference>
<dbReference type="EMBL" id="AQGV01000014">
    <property type="protein sequence ID" value="MBE0369850.1"/>
    <property type="molecule type" value="Genomic_DNA"/>
</dbReference>
<dbReference type="CDD" id="cd11642">
    <property type="entry name" value="SUMT"/>
    <property type="match status" value="1"/>
</dbReference>
<feature type="binding site" evidence="14">
    <location>
        <begin position="73"/>
        <end position="74"/>
    </location>
    <ligand>
        <name>NAD(+)</name>
        <dbReference type="ChEBI" id="CHEBI:57540"/>
    </ligand>
</feature>
<evidence type="ECO:0000256" key="14">
    <source>
        <dbReference type="HAMAP-Rule" id="MF_01646"/>
    </source>
</evidence>
<dbReference type="Gene3D" id="3.40.1010.10">
    <property type="entry name" value="Cobalt-precorrin-4 Transmethylase, Domain 1"/>
    <property type="match status" value="1"/>
</dbReference>
<feature type="active site" description="Proton donor" evidence="14">
    <location>
        <position position="299"/>
    </location>
</feature>
<feature type="domain" description="Tetrapyrrole methylase" evidence="16">
    <location>
        <begin position="247"/>
        <end position="457"/>
    </location>
</feature>
<evidence type="ECO:0000256" key="15">
    <source>
        <dbReference type="RuleBase" id="RU003960"/>
    </source>
</evidence>
<feature type="binding site" evidence="14">
    <location>
        <position position="441"/>
    </location>
    <ligand>
        <name>S-adenosyl-L-methionine</name>
        <dbReference type="ChEBI" id="CHEBI:59789"/>
    </ligand>
</feature>
<keyword evidence="14" id="KW-0597">Phosphoprotein</keyword>
<gene>
    <name evidence="14 19" type="primary">cysG</name>
    <name evidence="19" type="ORF">PAUR_a4435</name>
</gene>
<dbReference type="PANTHER" id="PTHR45790:SF1">
    <property type="entry name" value="SIROHEME SYNTHASE"/>
    <property type="match status" value="1"/>
</dbReference>
<dbReference type="Gene3D" id="1.10.8.210">
    <property type="entry name" value="Sirohaem synthase, dimerisation domain"/>
    <property type="match status" value="1"/>
</dbReference>
<dbReference type="InterPro" id="IPR000878">
    <property type="entry name" value="4pyrrol_Mease"/>
</dbReference>
<keyword evidence="8 14" id="KW-0520">NAD</keyword>
<comment type="pathway">
    <text evidence="1 14">Porphyrin-containing compound metabolism; siroheme biosynthesis; sirohydrochlorin from precorrin-2: step 1/1.</text>
</comment>
<dbReference type="NCBIfam" id="NF004790">
    <property type="entry name" value="PRK06136.1"/>
    <property type="match status" value="1"/>
</dbReference>
<evidence type="ECO:0000259" key="18">
    <source>
        <dbReference type="Pfam" id="PF14824"/>
    </source>
</evidence>
<feature type="binding site" evidence="14">
    <location>
        <begin position="52"/>
        <end position="53"/>
    </location>
    <ligand>
        <name>NAD(+)</name>
        <dbReference type="ChEBI" id="CHEBI:57540"/>
    </ligand>
</feature>
<keyword evidence="3 14" id="KW-0169">Cobalamin biosynthesis</keyword>
<feature type="binding site" evidence="14">
    <location>
        <begin position="360"/>
        <end position="361"/>
    </location>
    <ligand>
        <name>S-adenosyl-L-methionine</name>
        <dbReference type="ChEBI" id="CHEBI:59789"/>
    </ligand>
</feature>
<dbReference type="Gene3D" id="3.30.160.110">
    <property type="entry name" value="Siroheme synthase, domain 2"/>
    <property type="match status" value="1"/>
</dbReference>
<dbReference type="PIRSF" id="PIRSF036426">
    <property type="entry name" value="Sirohaem_synth"/>
    <property type="match status" value="1"/>
</dbReference>
<comment type="pathway">
    <text evidence="14">Cofactor biosynthesis; adenosylcobalamin biosynthesis; precorrin-2 from uroporphyrinogen III: step 1/1.</text>
</comment>
<dbReference type="InterPro" id="IPR035996">
    <property type="entry name" value="4pyrrol_Methylase_sf"/>
</dbReference>
<feature type="domain" description="Siroheme synthase central" evidence="18">
    <location>
        <begin position="149"/>
        <end position="174"/>
    </location>
</feature>
<keyword evidence="9 14" id="KW-0456">Lyase</keyword>
<reference evidence="19 20" key="1">
    <citation type="submission" date="2015-03" db="EMBL/GenBank/DDBJ databases">
        <title>Genome sequence of Pseudoalteromonas aurantia.</title>
        <authorList>
            <person name="Xie B.-B."/>
            <person name="Rong J.-C."/>
            <person name="Qin Q.-L."/>
            <person name="Zhang Y.-Z."/>
        </authorList>
    </citation>
    <scope>NUCLEOTIDE SEQUENCE [LARGE SCALE GENOMIC DNA]</scope>
    <source>
        <strain evidence="19 20">208</strain>
    </source>
</reference>
<keyword evidence="20" id="KW-1185">Reference proteome</keyword>
<dbReference type="PROSITE" id="PS00839">
    <property type="entry name" value="SUMT_1"/>
    <property type="match status" value="1"/>
</dbReference>
<feature type="region of interest" description="Precorrin-2 dehydrogenase / sirohydrochlorin ferrochelatase" evidence="14">
    <location>
        <begin position="1"/>
        <end position="233"/>
    </location>
</feature>
<dbReference type="Gene3D" id="3.30.950.10">
    <property type="entry name" value="Methyltransferase, Cobalt-precorrin-4 Transmethylase, Domain 2"/>
    <property type="match status" value="1"/>
</dbReference>
<feature type="binding site" evidence="14">
    <location>
        <position position="335"/>
    </location>
    <ligand>
        <name>S-adenosyl-L-methionine</name>
        <dbReference type="ChEBI" id="CHEBI:59789"/>
    </ligand>
</feature>
<dbReference type="Pfam" id="PF14824">
    <property type="entry name" value="Sirohm_synth_M"/>
    <property type="match status" value="1"/>
</dbReference>
<comment type="function">
    <text evidence="14">Multifunctional enzyme that catalyzes the SAM-dependent methylations of uroporphyrinogen III at position C-2 and C-7 to form precorrin-2 via precorrin-1. Then it catalyzes the NAD-dependent ring dehydrogenation of precorrin-2 to yield sirohydrochlorin. Finally, it catalyzes the ferrochelation of sirohydrochlorin to yield siroheme.</text>
</comment>
<feature type="region of interest" description="Uroporphyrinogen-III C-methyltransferase" evidence="14">
    <location>
        <begin position="245"/>
        <end position="503"/>
    </location>
</feature>
<dbReference type="InterPro" id="IPR019478">
    <property type="entry name" value="Sirohaem_synthase_dimer_dom"/>
</dbReference>
<evidence type="ECO:0000256" key="4">
    <source>
        <dbReference type="ARBA" id="ARBA00022603"/>
    </source>
</evidence>
<evidence type="ECO:0000313" key="19">
    <source>
        <dbReference type="EMBL" id="MBE0369850.1"/>
    </source>
</evidence>
<dbReference type="PANTHER" id="PTHR45790">
    <property type="entry name" value="SIROHEME SYNTHASE-RELATED"/>
    <property type="match status" value="1"/>
</dbReference>
<dbReference type="EC" id="4.99.1.4" evidence="14"/>
<dbReference type="InterPro" id="IPR006366">
    <property type="entry name" value="CobA/CysG_C"/>
</dbReference>
<dbReference type="Proteomes" id="UP000615755">
    <property type="component" value="Unassembled WGS sequence"/>
</dbReference>
<dbReference type="NCBIfam" id="TIGR01469">
    <property type="entry name" value="cobA_cysG_Cterm"/>
    <property type="match status" value="1"/>
</dbReference>
<dbReference type="InterPro" id="IPR012409">
    <property type="entry name" value="Sirohaem_synth"/>
</dbReference>
<comment type="similarity">
    <text evidence="14">In the C-terminal section; belongs to the precorrin methyltransferase family.</text>
</comment>
<feature type="domain" description="Sirohaem synthase dimerisation" evidence="17">
    <location>
        <begin position="180"/>
        <end position="237"/>
    </location>
</feature>
<evidence type="ECO:0000256" key="6">
    <source>
        <dbReference type="ARBA" id="ARBA00022691"/>
    </source>
</evidence>
<dbReference type="InterPro" id="IPR006367">
    <property type="entry name" value="Sirohaem_synthase_N"/>
</dbReference>
<keyword evidence="6 14" id="KW-0949">S-adenosyl-L-methionine</keyword>
<protein>
    <recommendedName>
        <fullName evidence="14">Siroheme synthase</fullName>
    </recommendedName>
    <domain>
        <recommendedName>
            <fullName evidence="14">Uroporphyrinogen-III C-methyltransferase</fullName>
            <shortName evidence="14">Urogen III methylase</shortName>
            <ecNumber evidence="14">2.1.1.107</ecNumber>
        </recommendedName>
        <alternativeName>
            <fullName evidence="14">SUMT</fullName>
        </alternativeName>
        <alternativeName>
            <fullName evidence="14">Uroporphyrinogen III methylase</fullName>
            <shortName evidence="14">UROM</shortName>
        </alternativeName>
    </domain>
    <domain>
        <recommendedName>
            <fullName evidence="14">Precorrin-2 dehydrogenase</fullName>
            <ecNumber evidence="14">1.3.1.76</ecNumber>
        </recommendedName>
    </domain>
    <domain>
        <recommendedName>
            <fullName evidence="14">Sirohydrochlorin ferrochelatase</fullName>
            <ecNumber evidence="14">4.99.1.4</ecNumber>
        </recommendedName>
    </domain>
</protein>
<comment type="pathway">
    <text evidence="12 14">Porphyrin-containing compound metabolism; siroheme biosynthesis; precorrin-2 from uroporphyrinogen III: step 1/1.</text>
</comment>
<feature type="modified residue" description="Phosphoserine" evidence="14">
    <location>
        <position position="158"/>
    </location>
</feature>
<dbReference type="SUPFAM" id="SSF51735">
    <property type="entry name" value="NAD(P)-binding Rossmann-fold domains"/>
    <property type="match status" value="1"/>
</dbReference>
<dbReference type="NCBIfam" id="TIGR01470">
    <property type="entry name" value="cysG_Nterm"/>
    <property type="match status" value="1"/>
</dbReference>
<evidence type="ECO:0000256" key="11">
    <source>
        <dbReference type="ARBA" id="ARBA00023268"/>
    </source>
</evidence>
<dbReference type="HAMAP" id="MF_01646">
    <property type="entry name" value="Siroheme_synth"/>
    <property type="match status" value="1"/>
</dbReference>
<keyword evidence="11 14" id="KW-0511">Multifunctional enzyme</keyword>
<dbReference type="InterPro" id="IPR050161">
    <property type="entry name" value="Siro_Cobalamin_biosynth"/>
</dbReference>
<evidence type="ECO:0000256" key="13">
    <source>
        <dbReference type="ARBA" id="ARBA00047561"/>
    </source>
</evidence>
<accession>A0ABR9EFR6</accession>
<comment type="catalytic activity">
    <reaction evidence="14">
        <text>siroheme + 2 H(+) = sirohydrochlorin + Fe(2+)</text>
        <dbReference type="Rhea" id="RHEA:24360"/>
        <dbReference type="ChEBI" id="CHEBI:15378"/>
        <dbReference type="ChEBI" id="CHEBI:29033"/>
        <dbReference type="ChEBI" id="CHEBI:58351"/>
        <dbReference type="ChEBI" id="CHEBI:60052"/>
        <dbReference type="EC" id="4.99.1.4"/>
    </reaction>
</comment>
<proteinExistence type="inferred from homology"/>
<dbReference type="Pfam" id="PF13241">
    <property type="entry name" value="NAD_binding_7"/>
    <property type="match status" value="1"/>
</dbReference>
<comment type="similarity">
    <text evidence="14">In the N-terminal section; belongs to the precorrin-2 dehydrogenase / sirohydrochlorin ferrochelatase family.</text>
</comment>
<evidence type="ECO:0000256" key="7">
    <source>
        <dbReference type="ARBA" id="ARBA00023002"/>
    </source>
</evidence>
<evidence type="ECO:0000259" key="16">
    <source>
        <dbReference type="Pfam" id="PF00590"/>
    </source>
</evidence>
<evidence type="ECO:0000313" key="20">
    <source>
        <dbReference type="Proteomes" id="UP000615755"/>
    </source>
</evidence>
<evidence type="ECO:0000256" key="12">
    <source>
        <dbReference type="ARBA" id="ARBA00025705"/>
    </source>
</evidence>
<comment type="pathway">
    <text evidence="14">Porphyrin-containing compound metabolism; siroheme biosynthesis; siroheme from sirohydrochlorin: step 1/1.</text>
</comment>
<evidence type="ECO:0000256" key="8">
    <source>
        <dbReference type="ARBA" id="ARBA00023027"/>
    </source>
</evidence>
<organism evidence="19 20">
    <name type="scientific">Pseudoalteromonas aurantia 208</name>
    <dbReference type="NCBI Taxonomy" id="1314867"/>
    <lineage>
        <taxon>Bacteria</taxon>
        <taxon>Pseudomonadati</taxon>
        <taxon>Pseudomonadota</taxon>
        <taxon>Gammaproteobacteria</taxon>
        <taxon>Alteromonadales</taxon>
        <taxon>Pseudoalteromonadaceae</taxon>
        <taxon>Pseudoalteromonas</taxon>
    </lineage>
</organism>
<keyword evidence="10 14" id="KW-0627">Porphyrin biosynthesis</keyword>
<dbReference type="EC" id="2.1.1.107" evidence="14"/>
<feature type="binding site" evidence="14">
    <location>
        <begin position="330"/>
        <end position="332"/>
    </location>
    <ligand>
        <name>S-adenosyl-L-methionine</name>
        <dbReference type="ChEBI" id="CHEBI:59789"/>
    </ligand>
</feature>
<evidence type="ECO:0000256" key="5">
    <source>
        <dbReference type="ARBA" id="ARBA00022679"/>
    </source>
</evidence>
<comment type="catalytic activity">
    <reaction evidence="13 14">
        <text>precorrin-2 + NAD(+) = sirohydrochlorin + NADH + 2 H(+)</text>
        <dbReference type="Rhea" id="RHEA:15613"/>
        <dbReference type="ChEBI" id="CHEBI:15378"/>
        <dbReference type="ChEBI" id="CHEBI:57540"/>
        <dbReference type="ChEBI" id="CHEBI:57945"/>
        <dbReference type="ChEBI" id="CHEBI:58351"/>
        <dbReference type="ChEBI" id="CHEBI:58827"/>
        <dbReference type="EC" id="1.3.1.76"/>
    </reaction>
</comment>
<comment type="pathway">
    <text evidence="14">Cofactor biosynthesis; adenosylcobalamin biosynthesis; sirohydrochlorin from precorrin-2: step 1/1.</text>
</comment>
<evidence type="ECO:0000259" key="17">
    <source>
        <dbReference type="Pfam" id="PF10414"/>
    </source>
</evidence>
<dbReference type="Pfam" id="PF10414">
    <property type="entry name" value="CysG_dimeriser"/>
    <property type="match status" value="1"/>
</dbReference>
<feature type="binding site" evidence="14">
    <location>
        <position position="412"/>
    </location>
    <ligand>
        <name>S-adenosyl-L-methionine</name>
        <dbReference type="ChEBI" id="CHEBI:59789"/>
    </ligand>
</feature>
<dbReference type="PROSITE" id="PS00840">
    <property type="entry name" value="SUMT_2"/>
    <property type="match status" value="1"/>
</dbReference>
<evidence type="ECO:0000256" key="3">
    <source>
        <dbReference type="ARBA" id="ARBA00022573"/>
    </source>
</evidence>
<name>A0ABR9EFR6_9GAMM</name>
<dbReference type="InterPro" id="IPR014776">
    <property type="entry name" value="4pyrrole_Mease_sub2"/>
</dbReference>
<dbReference type="SUPFAM" id="SSF75615">
    <property type="entry name" value="Siroheme synthase middle domains-like"/>
    <property type="match status" value="1"/>
</dbReference>
<comment type="caution">
    <text evidence="19">The sequence shown here is derived from an EMBL/GenBank/DDBJ whole genome shotgun (WGS) entry which is preliminary data.</text>
</comment>
<keyword evidence="7 14" id="KW-0560">Oxidoreductase</keyword>
<feature type="active site" description="Proton acceptor" evidence="14">
    <location>
        <position position="277"/>
    </location>
</feature>
<evidence type="ECO:0000256" key="2">
    <source>
        <dbReference type="ARBA" id="ARBA00005879"/>
    </source>
</evidence>
<evidence type="ECO:0000256" key="9">
    <source>
        <dbReference type="ARBA" id="ARBA00023239"/>
    </source>
</evidence>
<dbReference type="SUPFAM" id="SSF53790">
    <property type="entry name" value="Tetrapyrrole methylase"/>
    <property type="match status" value="1"/>
</dbReference>
<dbReference type="Gene3D" id="3.40.50.720">
    <property type="entry name" value="NAD(P)-binding Rossmann-like Domain"/>
    <property type="match status" value="1"/>
</dbReference>
<dbReference type="InterPro" id="IPR037115">
    <property type="entry name" value="Sirohaem_synt_dimer_dom_sf"/>
</dbReference>
<dbReference type="InterPro" id="IPR036291">
    <property type="entry name" value="NAD(P)-bd_dom_sf"/>
</dbReference>
<dbReference type="InterPro" id="IPR028281">
    <property type="entry name" value="Sirohaem_synthase_central"/>
</dbReference>
<keyword evidence="4 14" id="KW-0489">Methyltransferase</keyword>
<dbReference type="InterPro" id="IPR014777">
    <property type="entry name" value="4pyrrole_Mease_sub1"/>
</dbReference>
<keyword evidence="5 14" id="KW-0808">Transferase</keyword>
<feature type="binding site" evidence="14">
    <location>
        <position position="254"/>
    </location>
    <ligand>
        <name>S-adenosyl-L-methionine</name>
        <dbReference type="ChEBI" id="CHEBI:59789"/>
    </ligand>
</feature>
<dbReference type="EC" id="1.3.1.76" evidence="14"/>
<sequence length="503" mass="55221">MLAPLYSAHLLATNNRHVGLSIRIKKEVTNVQYLPIFTKLDNKPVLVVGGGDVALRKCRAFLKARAKVTLVAPEFCDELLEHASKNEVCLIAAYFEESHLDGKMLVIAATDNESVNNTVFELANRRNIFVNVVDDQPKCTFIFPSIVDRDPITIAISSAGTAPVLARRLREKLETLIPQHIGPLATLVGSFRDNVKARFKHFADRRQFWEGVFDSSVVSKVQVGDTQGATAQLHDMLDAKAEPEGEVYVVGAGPGDPELLTLKALQLMQQADVVVYDYLVSDEIMDLVRRDADLICVGKRLGNHSVKQEDTNQILVNLAQQGKKVCRIKGGDPFIYGRGGEEVQVLAQHNVRYQIVPGITAAAGCSAYAGIPLTHRDHAQAIQFVTGHCKKDGQELDWPSLAKPNQTLAIYMGVLKSPHIQAQLIKYGRGGDTPVAIVENGTRKEQRVVRTQLSQLAEQIEHHKIVSPALLIIGEVAALHEQLAWFGSTAQTSSYAQPLTEVA</sequence>
<comment type="catalytic activity">
    <reaction evidence="14">
        <text>uroporphyrinogen III + 2 S-adenosyl-L-methionine = precorrin-2 + 2 S-adenosyl-L-homocysteine + H(+)</text>
        <dbReference type="Rhea" id="RHEA:32459"/>
        <dbReference type="ChEBI" id="CHEBI:15378"/>
        <dbReference type="ChEBI" id="CHEBI:57308"/>
        <dbReference type="ChEBI" id="CHEBI:57856"/>
        <dbReference type="ChEBI" id="CHEBI:58827"/>
        <dbReference type="ChEBI" id="CHEBI:59789"/>
        <dbReference type="EC" id="2.1.1.107"/>
    </reaction>
</comment>
<dbReference type="InterPro" id="IPR003043">
    <property type="entry name" value="Uropor_MeTrfase_CS"/>
</dbReference>
<dbReference type="NCBIfam" id="NF007922">
    <property type="entry name" value="PRK10637.1"/>
    <property type="match status" value="1"/>
</dbReference>
<evidence type="ECO:0000256" key="10">
    <source>
        <dbReference type="ARBA" id="ARBA00023244"/>
    </source>
</evidence>
<evidence type="ECO:0000256" key="1">
    <source>
        <dbReference type="ARBA" id="ARBA00005010"/>
    </source>
</evidence>